<keyword evidence="4" id="KW-1185">Reference proteome</keyword>
<dbReference type="InterPro" id="IPR004163">
    <property type="entry name" value="CoA_transf_BS"/>
</dbReference>
<accession>A0A848ECI4</accession>
<dbReference type="AlphaFoldDB" id="A0A848ECI4"/>
<dbReference type="PANTHER" id="PTHR13707:SF60">
    <property type="entry name" value="ACETATE COA-TRANSFERASE SUBUNIT ALPHA"/>
    <property type="match status" value="1"/>
</dbReference>
<dbReference type="SMART" id="SM00882">
    <property type="entry name" value="CoA_trans"/>
    <property type="match status" value="1"/>
</dbReference>
<evidence type="ECO:0000256" key="2">
    <source>
        <dbReference type="ARBA" id="ARBA00022679"/>
    </source>
</evidence>
<dbReference type="PROSITE" id="PS01273">
    <property type="entry name" value="COA_TRANSF_1"/>
    <property type="match status" value="1"/>
</dbReference>
<dbReference type="Gene3D" id="3.40.1080.10">
    <property type="entry name" value="Glutaconate Coenzyme A-transferase"/>
    <property type="match status" value="1"/>
</dbReference>
<dbReference type="Pfam" id="PF01144">
    <property type="entry name" value="CoA_trans"/>
    <property type="match status" value="1"/>
</dbReference>
<organism evidence="3 4">
    <name type="scientific">Neoroseomonas marina</name>
    <dbReference type="NCBI Taxonomy" id="1232220"/>
    <lineage>
        <taxon>Bacteria</taxon>
        <taxon>Pseudomonadati</taxon>
        <taxon>Pseudomonadota</taxon>
        <taxon>Alphaproteobacteria</taxon>
        <taxon>Acetobacterales</taxon>
        <taxon>Acetobacteraceae</taxon>
        <taxon>Neoroseomonas</taxon>
    </lineage>
</organism>
<comment type="caution">
    <text evidence="3">The sequence shown here is derived from an EMBL/GenBank/DDBJ whole genome shotgun (WGS) entry which is preliminary data.</text>
</comment>
<dbReference type="InterPro" id="IPR012792">
    <property type="entry name" value="3-oxoacid_CoA-transf_A"/>
</dbReference>
<name>A0A848ECI4_9PROT</name>
<comment type="similarity">
    <text evidence="1">Belongs to the 3-oxoacid CoA-transferase subunit A family.</text>
</comment>
<dbReference type="PANTHER" id="PTHR13707">
    <property type="entry name" value="KETOACID-COENZYME A TRANSFERASE"/>
    <property type="match status" value="1"/>
</dbReference>
<reference evidence="3 4" key="1">
    <citation type="submission" date="2020-03" db="EMBL/GenBank/DDBJ databases">
        <authorList>
            <person name="Sun Q."/>
        </authorList>
    </citation>
    <scope>NUCLEOTIDE SEQUENCE [LARGE SCALE GENOMIC DNA]</scope>
    <source>
        <strain evidence="3 4">JC162</strain>
    </source>
</reference>
<proteinExistence type="inferred from homology"/>
<dbReference type="EMBL" id="JABBKX010000004">
    <property type="protein sequence ID" value="NMJ42254.1"/>
    <property type="molecule type" value="Genomic_DNA"/>
</dbReference>
<dbReference type="GO" id="GO:0008410">
    <property type="term" value="F:CoA-transferase activity"/>
    <property type="evidence" value="ECO:0007669"/>
    <property type="project" value="InterPro"/>
</dbReference>
<sequence length="244" mass="26135">MARRSKVVADFDAAVAGIPDGSTIAIGGFAMPGVPFNLVAALLRQGAKRLTCIANTTGGAHKPRMPDIGMLVENGQVAKVICSFTAGTRASDVLPFTPYYERGEVEAEIVPQGTLAERLRAAGAGIPAFYTPTAVGTELAEGRETRVINGREVLLEYALPVDVAFIRAYQADEAGNLRFRRSQRNFNPLMAMAAKLVIVEVEEPILPAGAIDPDDVHTPGILVQRLVQIPPPPEGLWPVKREAR</sequence>
<dbReference type="SUPFAM" id="SSF100950">
    <property type="entry name" value="NagB/RpiA/CoA transferase-like"/>
    <property type="match status" value="1"/>
</dbReference>
<protein>
    <submittedName>
        <fullName evidence="3">3-oxoacid CoA-transferase subunit A</fullName>
    </submittedName>
</protein>
<gene>
    <name evidence="3" type="ORF">GWK16_13455</name>
</gene>
<dbReference type="InterPro" id="IPR004165">
    <property type="entry name" value="CoA_trans_fam_I"/>
</dbReference>
<dbReference type="RefSeq" id="WP_170054495.1">
    <property type="nucleotide sequence ID" value="NZ_JABBKX010000004.1"/>
</dbReference>
<evidence type="ECO:0000256" key="1">
    <source>
        <dbReference type="ARBA" id="ARBA00005612"/>
    </source>
</evidence>
<evidence type="ECO:0000313" key="3">
    <source>
        <dbReference type="EMBL" id="NMJ42254.1"/>
    </source>
</evidence>
<keyword evidence="2 3" id="KW-0808">Transferase</keyword>
<dbReference type="InterPro" id="IPR037171">
    <property type="entry name" value="NagB/RpiA_transferase-like"/>
</dbReference>
<dbReference type="NCBIfam" id="TIGR02429">
    <property type="entry name" value="pcaI_scoA_fam"/>
    <property type="match status" value="1"/>
</dbReference>
<evidence type="ECO:0000313" key="4">
    <source>
        <dbReference type="Proteomes" id="UP000548582"/>
    </source>
</evidence>
<dbReference type="Proteomes" id="UP000548582">
    <property type="component" value="Unassembled WGS sequence"/>
</dbReference>